<dbReference type="Gene3D" id="1.10.3860.10">
    <property type="entry name" value="Sodium:dicarboxylate symporter"/>
    <property type="match status" value="1"/>
</dbReference>
<evidence type="ECO:0000256" key="4">
    <source>
        <dbReference type="ARBA" id="ARBA00022692"/>
    </source>
</evidence>
<dbReference type="RefSeq" id="WP_153824687.1">
    <property type="nucleotide sequence ID" value="NZ_WJIE01000022.1"/>
</dbReference>
<comment type="caution">
    <text evidence="10">The sequence shown here is derived from an EMBL/GenBank/DDBJ whole genome shotgun (WGS) entry which is preliminary data.</text>
</comment>
<comment type="subcellular location">
    <subcellularLocation>
        <location evidence="1">Cell membrane</location>
        <topology evidence="1">Multi-pass membrane protein</topology>
    </subcellularLocation>
</comment>
<name>A0A6N7Q0C7_9BACT</name>
<feature type="region of interest" description="Disordered" evidence="8">
    <location>
        <begin position="431"/>
        <end position="453"/>
    </location>
</feature>
<keyword evidence="3" id="KW-1003">Cell membrane</keyword>
<keyword evidence="4 9" id="KW-0812">Transmembrane</keyword>
<feature type="transmembrane region" description="Helical" evidence="9">
    <location>
        <begin position="14"/>
        <end position="31"/>
    </location>
</feature>
<evidence type="ECO:0000256" key="1">
    <source>
        <dbReference type="ARBA" id="ARBA00004651"/>
    </source>
</evidence>
<dbReference type="InterPro" id="IPR001991">
    <property type="entry name" value="Na-dicarboxylate_symporter"/>
</dbReference>
<evidence type="ECO:0000313" key="10">
    <source>
        <dbReference type="EMBL" id="MRG97912.1"/>
    </source>
</evidence>
<sequence length="453" mass="48547">MPTAQRKPWYRRETFWVFVGLGLGVVIGGFFPQDAHPWAYNFFRFCSKSFILLIKGLIVPLLLSTIIVGIAQTGDLKAVGRMGGKALLYFEIVTTFALIIGLAIANLLRPGEHLPLDIGAQSSVTPAQAQSGWDIALHLFPSNLIEHAAKGDILPVVVFASLFGISLTRIGERGKPLLIFFDTVAQAMFKYTDMVMRLTPIGVFGAMAYNVSHMAAGHVVDGKTIKSWPAVIHLLKQYAALVGSLYLALAVLFLLVFVPVMVICGIKVIEFIRAIREPAVTAFSTASSEAALPRLLEDMVAFGVPRRVASFVIPTGYSFNLDGSTLYLVLASLTIAQAAKIELSLGQQIAMVLTFMLTSKGVAGVPRATLVIIAGTCASFGLPGEAGIAMLLAVDEVMDMGRTMINVIGNGLASVVIARWEKVFRNEPDEAQGLDVDVPPASSRGDVQVSGAP</sequence>
<protein>
    <submittedName>
        <fullName evidence="10">Cation:dicarboxylase symporter family transporter</fullName>
    </submittedName>
</protein>
<keyword evidence="5" id="KW-0769">Symport</keyword>
<gene>
    <name evidence="10" type="ORF">GF068_39220</name>
</gene>
<feature type="transmembrane region" description="Helical" evidence="9">
    <location>
        <begin position="86"/>
        <end position="108"/>
    </location>
</feature>
<evidence type="ECO:0000256" key="7">
    <source>
        <dbReference type="ARBA" id="ARBA00023136"/>
    </source>
</evidence>
<reference evidence="10 11" key="1">
    <citation type="submission" date="2019-10" db="EMBL/GenBank/DDBJ databases">
        <title>A soil myxobacterium in the family Polyangiaceae.</title>
        <authorList>
            <person name="Li Y."/>
            <person name="Wang J."/>
        </authorList>
    </citation>
    <scope>NUCLEOTIDE SEQUENCE [LARGE SCALE GENOMIC DNA]</scope>
    <source>
        <strain evidence="10 11">DSM 14734</strain>
    </source>
</reference>
<dbReference type="SUPFAM" id="SSF118215">
    <property type="entry name" value="Proton glutamate symport protein"/>
    <property type="match status" value="1"/>
</dbReference>
<dbReference type="Proteomes" id="UP000440224">
    <property type="component" value="Unassembled WGS sequence"/>
</dbReference>
<dbReference type="InterPro" id="IPR036458">
    <property type="entry name" value="Na:dicarbo_symporter_sf"/>
</dbReference>
<dbReference type="PANTHER" id="PTHR42865">
    <property type="entry name" value="PROTON/GLUTAMATE-ASPARTATE SYMPORTER"/>
    <property type="match status" value="1"/>
</dbReference>
<proteinExistence type="predicted"/>
<feature type="transmembrane region" description="Helical" evidence="9">
    <location>
        <begin position="51"/>
        <end position="74"/>
    </location>
</feature>
<evidence type="ECO:0000256" key="2">
    <source>
        <dbReference type="ARBA" id="ARBA00022448"/>
    </source>
</evidence>
<evidence type="ECO:0000256" key="6">
    <source>
        <dbReference type="ARBA" id="ARBA00022989"/>
    </source>
</evidence>
<dbReference type="OrthoDB" id="9766690at2"/>
<dbReference type="GO" id="GO:0015293">
    <property type="term" value="F:symporter activity"/>
    <property type="evidence" value="ECO:0007669"/>
    <property type="project" value="UniProtKB-KW"/>
</dbReference>
<keyword evidence="6 9" id="KW-1133">Transmembrane helix</keyword>
<evidence type="ECO:0000256" key="5">
    <source>
        <dbReference type="ARBA" id="ARBA00022847"/>
    </source>
</evidence>
<dbReference type="Pfam" id="PF00375">
    <property type="entry name" value="SDF"/>
    <property type="match status" value="1"/>
</dbReference>
<dbReference type="FunFam" id="1.10.3860.10:FF:000001">
    <property type="entry name" value="C4-dicarboxylate transport protein"/>
    <property type="match status" value="1"/>
</dbReference>
<evidence type="ECO:0000256" key="8">
    <source>
        <dbReference type="SAM" id="MobiDB-lite"/>
    </source>
</evidence>
<keyword evidence="11" id="KW-1185">Reference proteome</keyword>
<dbReference type="AlphaFoldDB" id="A0A6N7Q0C7"/>
<evidence type="ECO:0000313" key="11">
    <source>
        <dbReference type="Proteomes" id="UP000440224"/>
    </source>
</evidence>
<evidence type="ECO:0000256" key="9">
    <source>
        <dbReference type="SAM" id="Phobius"/>
    </source>
</evidence>
<feature type="transmembrane region" description="Helical" evidence="9">
    <location>
        <begin position="198"/>
        <end position="220"/>
    </location>
</feature>
<dbReference type="PANTHER" id="PTHR42865:SF7">
    <property type="entry name" value="PROTON_GLUTAMATE-ASPARTATE SYMPORTER"/>
    <property type="match status" value="1"/>
</dbReference>
<dbReference type="GO" id="GO:0006835">
    <property type="term" value="P:dicarboxylic acid transport"/>
    <property type="evidence" value="ECO:0007669"/>
    <property type="project" value="TreeGrafter"/>
</dbReference>
<feature type="transmembrane region" description="Helical" evidence="9">
    <location>
        <begin position="240"/>
        <end position="266"/>
    </location>
</feature>
<organism evidence="10 11">
    <name type="scientific">Polyangium spumosum</name>
    <dbReference type="NCBI Taxonomy" id="889282"/>
    <lineage>
        <taxon>Bacteria</taxon>
        <taxon>Pseudomonadati</taxon>
        <taxon>Myxococcota</taxon>
        <taxon>Polyangia</taxon>
        <taxon>Polyangiales</taxon>
        <taxon>Polyangiaceae</taxon>
        <taxon>Polyangium</taxon>
    </lineage>
</organism>
<dbReference type="EMBL" id="WJIE01000022">
    <property type="protein sequence ID" value="MRG97912.1"/>
    <property type="molecule type" value="Genomic_DNA"/>
</dbReference>
<keyword evidence="7 9" id="KW-0472">Membrane</keyword>
<dbReference type="GO" id="GO:0005886">
    <property type="term" value="C:plasma membrane"/>
    <property type="evidence" value="ECO:0007669"/>
    <property type="project" value="UniProtKB-SubCell"/>
</dbReference>
<accession>A0A6N7Q0C7</accession>
<keyword evidence="2" id="KW-0813">Transport</keyword>
<dbReference type="PRINTS" id="PR00173">
    <property type="entry name" value="EDTRNSPORT"/>
</dbReference>
<evidence type="ECO:0000256" key="3">
    <source>
        <dbReference type="ARBA" id="ARBA00022475"/>
    </source>
</evidence>